<dbReference type="Pfam" id="PF00097">
    <property type="entry name" value="zf-C3HC4"/>
    <property type="match status" value="1"/>
</dbReference>
<name>A0AAD9JX38_9ANNE</name>
<feature type="region of interest" description="Disordered" evidence="10">
    <location>
        <begin position="74"/>
        <end position="100"/>
    </location>
</feature>
<evidence type="ECO:0000256" key="10">
    <source>
        <dbReference type="SAM" id="MobiDB-lite"/>
    </source>
</evidence>
<evidence type="ECO:0000256" key="1">
    <source>
        <dbReference type="ARBA" id="ARBA00000900"/>
    </source>
</evidence>
<evidence type="ECO:0000256" key="5">
    <source>
        <dbReference type="ARBA" id="ARBA00022737"/>
    </source>
</evidence>
<dbReference type="PROSITE" id="PS50089">
    <property type="entry name" value="ZF_RING_2"/>
    <property type="match status" value="1"/>
</dbReference>
<dbReference type="GO" id="GO:0061630">
    <property type="term" value="F:ubiquitin protein ligase activity"/>
    <property type="evidence" value="ECO:0007669"/>
    <property type="project" value="UniProtKB-EC"/>
</dbReference>
<dbReference type="SUPFAM" id="SSF57850">
    <property type="entry name" value="RING/U-box"/>
    <property type="match status" value="1"/>
</dbReference>
<keyword evidence="14" id="KW-1185">Reference proteome</keyword>
<evidence type="ECO:0000313" key="13">
    <source>
        <dbReference type="EMBL" id="KAK2160093.1"/>
    </source>
</evidence>
<dbReference type="GO" id="GO:0000209">
    <property type="term" value="P:protein polyubiquitination"/>
    <property type="evidence" value="ECO:0007669"/>
    <property type="project" value="InterPro"/>
</dbReference>
<dbReference type="PANTHER" id="PTHR11224">
    <property type="entry name" value="MAKORIN-RELATED"/>
    <property type="match status" value="1"/>
</dbReference>
<keyword evidence="3" id="KW-0808">Transferase</keyword>
<evidence type="ECO:0000256" key="8">
    <source>
        <dbReference type="ARBA" id="ARBA00022833"/>
    </source>
</evidence>
<dbReference type="Pfam" id="PF00642">
    <property type="entry name" value="zf-CCCH"/>
    <property type="match status" value="2"/>
</dbReference>
<dbReference type="EC" id="2.3.2.27" evidence="2"/>
<dbReference type="PANTHER" id="PTHR11224:SF10">
    <property type="entry name" value="IP09428P-RELATED"/>
    <property type="match status" value="1"/>
</dbReference>
<evidence type="ECO:0000256" key="4">
    <source>
        <dbReference type="ARBA" id="ARBA00022723"/>
    </source>
</evidence>
<dbReference type="SMART" id="SM00356">
    <property type="entry name" value="ZnF_C3H1"/>
    <property type="match status" value="4"/>
</dbReference>
<evidence type="ECO:0000313" key="14">
    <source>
        <dbReference type="Proteomes" id="UP001208570"/>
    </source>
</evidence>
<keyword evidence="7" id="KW-0833">Ubl conjugation pathway</keyword>
<keyword evidence="5" id="KW-0677">Repeat</keyword>
<dbReference type="Pfam" id="PF14608">
    <property type="entry name" value="zf-CCCH_2"/>
    <property type="match status" value="1"/>
</dbReference>
<dbReference type="Proteomes" id="UP001208570">
    <property type="component" value="Unassembled WGS sequence"/>
</dbReference>
<keyword evidence="8 9" id="KW-0862">Zinc</keyword>
<comment type="catalytic activity">
    <reaction evidence="1">
        <text>S-ubiquitinyl-[E2 ubiquitin-conjugating enzyme]-L-cysteine + [acceptor protein]-L-lysine = [E2 ubiquitin-conjugating enzyme]-L-cysteine + N(6)-ubiquitinyl-[acceptor protein]-L-lysine.</text>
        <dbReference type="EC" id="2.3.2.27"/>
    </reaction>
</comment>
<dbReference type="Gene3D" id="3.30.40.10">
    <property type="entry name" value="Zinc/RING finger domain, C3HC4 (zinc finger)"/>
    <property type="match status" value="1"/>
</dbReference>
<dbReference type="FunFam" id="3.30.40.10:FF:000117">
    <property type="entry name" value="Probable E3 ubiquitin-protein ligase makorin-1"/>
    <property type="match status" value="1"/>
</dbReference>
<feature type="domain" description="RING-type" evidence="11">
    <location>
        <begin position="261"/>
        <end position="315"/>
    </location>
</feature>
<feature type="compositionally biased region" description="Polar residues" evidence="10">
    <location>
        <begin position="79"/>
        <end position="97"/>
    </location>
</feature>
<evidence type="ECO:0000256" key="7">
    <source>
        <dbReference type="ARBA" id="ARBA00022786"/>
    </source>
</evidence>
<evidence type="ECO:0000256" key="6">
    <source>
        <dbReference type="ARBA" id="ARBA00022771"/>
    </source>
</evidence>
<feature type="zinc finger region" description="C3H1-type" evidence="9">
    <location>
        <begin position="38"/>
        <end position="65"/>
    </location>
</feature>
<evidence type="ECO:0000256" key="3">
    <source>
        <dbReference type="ARBA" id="ARBA00022679"/>
    </source>
</evidence>
<accession>A0AAD9JX38</accession>
<dbReference type="Pfam" id="PF18044">
    <property type="entry name" value="zf-CCCH_4"/>
    <property type="match status" value="1"/>
</dbReference>
<dbReference type="InterPro" id="IPR013083">
    <property type="entry name" value="Znf_RING/FYVE/PHD"/>
</dbReference>
<dbReference type="SMART" id="SM00184">
    <property type="entry name" value="RING"/>
    <property type="match status" value="1"/>
</dbReference>
<dbReference type="GO" id="GO:0008270">
    <property type="term" value="F:zinc ion binding"/>
    <property type="evidence" value="ECO:0007669"/>
    <property type="project" value="UniProtKB-KW"/>
</dbReference>
<feature type="domain" description="C3H1-type" evidence="12">
    <location>
        <begin position="187"/>
        <end position="215"/>
    </location>
</feature>
<evidence type="ECO:0000259" key="12">
    <source>
        <dbReference type="PROSITE" id="PS50103"/>
    </source>
</evidence>
<sequence length="448" mass="51434">MAEADDANNWKSTVLCRYFMHGACRAGENCHFSHNLEDKPQLVCRYYLNNSCAYGEKCRYDHVRPSKRISNVDCEKTQKPNLSTDSSQQSQVCSKPSKNGLLMSDGPTKEFHMVKLCKPNSQQNNSLPSGKTAEEWVRAAEFVPGQKWKGAGPGSYVEAASTGLKREDELTFCTESESDIITTLTEGIQSELCPYAAATGLCQFGDRCHYLHGDICDLCHKAVLHPTDEKQREQHQKECEKSLEEDMELAFAVQRSKDKSCGICMDVVWEKNPPSERRFGILSKCKHVFCLSCIRKWRAAKQFEHKIVRACPQCRVKSDFITPSLYWVEDDDEKEKLIQGYKDALSQKHCKYFDRGRGECPFNENCFYLHAHPDGRKASPKPIRRRRRENADGDIDIIGQIILWDFLEERNLRHLTAELDDLDLEEIFQLNFADSSDESDVEFDLFQY</sequence>
<dbReference type="Gene3D" id="4.10.1000.10">
    <property type="entry name" value="Zinc finger, CCCH-type"/>
    <property type="match status" value="1"/>
</dbReference>
<gene>
    <name evidence="13" type="ORF">LSH36_140g00018</name>
</gene>
<dbReference type="SUPFAM" id="SSF90229">
    <property type="entry name" value="CCCH zinc finger"/>
    <property type="match status" value="3"/>
</dbReference>
<dbReference type="InterPro" id="IPR041367">
    <property type="entry name" value="Znf-CCCH_4"/>
</dbReference>
<dbReference type="PROSITE" id="PS50103">
    <property type="entry name" value="ZF_C3H1"/>
    <property type="match status" value="4"/>
</dbReference>
<feature type="domain" description="C3H1-type" evidence="12">
    <location>
        <begin position="344"/>
        <end position="373"/>
    </location>
</feature>
<keyword evidence="6 9" id="KW-0863">Zinc-finger</keyword>
<dbReference type="InterPro" id="IPR036855">
    <property type="entry name" value="Znf_CCCH_sf"/>
</dbReference>
<feature type="zinc finger region" description="C3H1-type" evidence="9">
    <location>
        <begin position="187"/>
        <end position="215"/>
    </location>
</feature>
<evidence type="ECO:0000259" key="11">
    <source>
        <dbReference type="PROSITE" id="PS50089"/>
    </source>
</evidence>
<dbReference type="InterPro" id="IPR001841">
    <property type="entry name" value="Znf_RING"/>
</dbReference>
<comment type="caution">
    <text evidence="13">The sequence shown here is derived from an EMBL/GenBank/DDBJ whole genome shotgun (WGS) entry which is preliminary data.</text>
</comment>
<proteinExistence type="predicted"/>
<organism evidence="13 14">
    <name type="scientific">Paralvinella palmiformis</name>
    <dbReference type="NCBI Taxonomy" id="53620"/>
    <lineage>
        <taxon>Eukaryota</taxon>
        <taxon>Metazoa</taxon>
        <taxon>Spiralia</taxon>
        <taxon>Lophotrochozoa</taxon>
        <taxon>Annelida</taxon>
        <taxon>Polychaeta</taxon>
        <taxon>Sedentaria</taxon>
        <taxon>Canalipalpata</taxon>
        <taxon>Terebellida</taxon>
        <taxon>Terebelliformia</taxon>
        <taxon>Alvinellidae</taxon>
        <taxon>Paralvinella</taxon>
    </lineage>
</organism>
<dbReference type="PROSITE" id="PS00518">
    <property type="entry name" value="ZF_RING_1"/>
    <property type="match status" value="1"/>
</dbReference>
<dbReference type="AlphaFoldDB" id="A0AAD9JX38"/>
<dbReference type="InterPro" id="IPR045072">
    <property type="entry name" value="MKRN-like"/>
</dbReference>
<evidence type="ECO:0000256" key="2">
    <source>
        <dbReference type="ARBA" id="ARBA00012483"/>
    </source>
</evidence>
<feature type="domain" description="C3H1-type" evidence="12">
    <location>
        <begin position="10"/>
        <end position="37"/>
    </location>
</feature>
<feature type="zinc finger region" description="C3H1-type" evidence="9">
    <location>
        <begin position="344"/>
        <end position="373"/>
    </location>
</feature>
<dbReference type="InterPro" id="IPR000571">
    <property type="entry name" value="Znf_CCCH"/>
</dbReference>
<feature type="domain" description="C3H1-type" evidence="12">
    <location>
        <begin position="38"/>
        <end position="65"/>
    </location>
</feature>
<dbReference type="EMBL" id="JAODUP010000140">
    <property type="protein sequence ID" value="KAK2160093.1"/>
    <property type="molecule type" value="Genomic_DNA"/>
</dbReference>
<feature type="zinc finger region" description="C3H1-type" evidence="9">
    <location>
        <begin position="10"/>
        <end position="37"/>
    </location>
</feature>
<reference evidence="13" key="1">
    <citation type="journal article" date="2023" name="Mol. Biol. Evol.">
        <title>Third-Generation Sequencing Reveals the Adaptive Role of the Epigenome in Three Deep-Sea Polychaetes.</title>
        <authorList>
            <person name="Perez M."/>
            <person name="Aroh O."/>
            <person name="Sun Y."/>
            <person name="Lan Y."/>
            <person name="Juniper S.K."/>
            <person name="Young C.R."/>
            <person name="Angers B."/>
            <person name="Qian P.Y."/>
        </authorList>
    </citation>
    <scope>NUCLEOTIDE SEQUENCE</scope>
    <source>
        <strain evidence="13">P08H-3</strain>
    </source>
</reference>
<evidence type="ECO:0000256" key="9">
    <source>
        <dbReference type="PROSITE-ProRule" id="PRU00723"/>
    </source>
</evidence>
<dbReference type="InterPro" id="IPR017907">
    <property type="entry name" value="Znf_RING_CS"/>
</dbReference>
<protein>
    <recommendedName>
        <fullName evidence="2">RING-type E3 ubiquitin transferase</fullName>
        <ecNumber evidence="2">2.3.2.27</ecNumber>
    </recommendedName>
</protein>
<dbReference type="InterPro" id="IPR018957">
    <property type="entry name" value="Znf_C3HC4_RING-type"/>
</dbReference>
<keyword evidence="4 9" id="KW-0479">Metal-binding</keyword>